<dbReference type="EMBL" id="JAJJMB010014681">
    <property type="protein sequence ID" value="KAI3858959.1"/>
    <property type="molecule type" value="Genomic_DNA"/>
</dbReference>
<dbReference type="Gene3D" id="2.30.30.490">
    <property type="match status" value="1"/>
</dbReference>
<proteinExistence type="predicted"/>
<keyword evidence="4" id="KW-1185">Reference proteome</keyword>
<evidence type="ECO:0000313" key="3">
    <source>
        <dbReference type="EMBL" id="KAI3858959.1"/>
    </source>
</evidence>
<dbReference type="Proteomes" id="UP001202328">
    <property type="component" value="Unassembled WGS sequence"/>
</dbReference>
<accession>A0AAD4S4I1</accession>
<dbReference type="GO" id="GO:0003682">
    <property type="term" value="F:chromatin binding"/>
    <property type="evidence" value="ECO:0007669"/>
    <property type="project" value="InterPro"/>
</dbReference>
<organism evidence="3 4">
    <name type="scientific">Papaver atlanticum</name>
    <dbReference type="NCBI Taxonomy" id="357466"/>
    <lineage>
        <taxon>Eukaryota</taxon>
        <taxon>Viridiplantae</taxon>
        <taxon>Streptophyta</taxon>
        <taxon>Embryophyta</taxon>
        <taxon>Tracheophyta</taxon>
        <taxon>Spermatophyta</taxon>
        <taxon>Magnoliopsida</taxon>
        <taxon>Ranunculales</taxon>
        <taxon>Papaveraceae</taxon>
        <taxon>Papaveroideae</taxon>
        <taxon>Papaver</taxon>
    </lineage>
</organism>
<dbReference type="PROSITE" id="PS51038">
    <property type="entry name" value="BAH"/>
    <property type="match status" value="1"/>
</dbReference>
<dbReference type="GO" id="GO:0003723">
    <property type="term" value="F:RNA binding"/>
    <property type="evidence" value="ECO:0007669"/>
    <property type="project" value="TreeGrafter"/>
</dbReference>
<dbReference type="SUPFAM" id="SSF54928">
    <property type="entry name" value="RNA-binding domain, RBD"/>
    <property type="match status" value="1"/>
</dbReference>
<dbReference type="PANTHER" id="PTHR47073:SF2">
    <property type="entry name" value="PROTEIN ANTI-SILENCING 1"/>
    <property type="match status" value="1"/>
</dbReference>
<dbReference type="InterPro" id="IPR043151">
    <property type="entry name" value="BAH_sf"/>
</dbReference>
<gene>
    <name evidence="3" type="ORF">MKW98_028692</name>
</gene>
<feature type="region of interest" description="Disordered" evidence="1">
    <location>
        <begin position="193"/>
        <end position="214"/>
    </location>
</feature>
<dbReference type="InterPro" id="IPR001025">
    <property type="entry name" value="BAH_dom"/>
</dbReference>
<evidence type="ECO:0000259" key="2">
    <source>
        <dbReference type="PROSITE" id="PS51038"/>
    </source>
</evidence>
<evidence type="ECO:0000256" key="1">
    <source>
        <dbReference type="SAM" id="MobiDB-lite"/>
    </source>
</evidence>
<name>A0AAD4S4I1_9MAGN</name>
<feature type="compositionally biased region" description="Basic and acidic residues" evidence="1">
    <location>
        <begin position="293"/>
        <end position="307"/>
    </location>
</feature>
<dbReference type="FunFam" id="2.30.30.490:FF:000017">
    <property type="entry name" value="Bromo-adjacent homology (BAH) domain-containing protein"/>
    <property type="match status" value="1"/>
</dbReference>
<protein>
    <recommendedName>
        <fullName evidence="2">BAH domain-containing protein</fullName>
    </recommendedName>
</protein>
<feature type="region of interest" description="Disordered" evidence="1">
    <location>
        <begin position="284"/>
        <end position="307"/>
    </location>
</feature>
<evidence type="ECO:0000313" key="4">
    <source>
        <dbReference type="Proteomes" id="UP001202328"/>
    </source>
</evidence>
<dbReference type="PANTHER" id="PTHR47073">
    <property type="entry name" value="PROTEIN ANTI-SILENCING 1"/>
    <property type="match status" value="1"/>
</dbReference>
<comment type="caution">
    <text evidence="3">The sequence shown here is derived from an EMBL/GenBank/DDBJ whole genome shotgun (WGS) entry which is preliminary data.</text>
</comment>
<dbReference type="SMART" id="SM00439">
    <property type="entry name" value="BAH"/>
    <property type="match status" value="1"/>
</dbReference>
<feature type="compositionally biased region" description="Basic and acidic residues" evidence="1">
    <location>
        <begin position="194"/>
        <end position="212"/>
    </location>
</feature>
<sequence>MLRSEGEEIDNTGNTLDFKWGKLKGKTRDGIQLYESFMLDKVEYCLYDCVYLHNEDEPKENHIGKIVKIMDSPNNQRKVKIVWVFRPRQVENWLRERQVAFLVHEIFLASGEGRGIANINPVEAIAGKCYVVCTSKDIRNRQPSEEERRKAEFVFSRAFDVRECTFLDKLDDIISGIKVEQFFNTKECSALSGDQERKEVENPKSSGSEKENLQAPIVQGGKYTKLKSQGVLYHSDSLRSTSFEETVRLGSSTKPKIRCKDAGALSGFHASQDRTIDRRISSSEFPSKRAKLAGKEAVPEPAGEKGTKDDRVILSKRPTKFVDRRAAPELAQEKGTNTHAQYHITKEREKDSARHDRRLSTTITTEKKLDLSERRKGAIDFVGQHNWISSTLNRNDKGTLLLNKESPEAPQQKKMIKSDCHTVEAQKVDKTKWFKEFTLEEKMDCARTKGTLVRLQNLDPSYSAAEIEEIILTYLKVRCTAKVSQQSKFTGPHNGQALLIFKTEEKAAMVIKQLRDRCLMLPNGRPLIAQREAARVLPEKSAKYYGNLTVDRIKHREQKDAVSTSHCAQPNTVEYELSLDWILYQKRSEASRQALFEGHGKELAALKAQLKQY</sequence>
<dbReference type="Pfam" id="PF01426">
    <property type="entry name" value="BAH"/>
    <property type="match status" value="1"/>
</dbReference>
<feature type="domain" description="BAH" evidence="2">
    <location>
        <begin position="42"/>
        <end position="170"/>
    </location>
</feature>
<reference evidence="3" key="1">
    <citation type="submission" date="2022-04" db="EMBL/GenBank/DDBJ databases">
        <title>A functionally conserved STORR gene fusion in Papaver species that diverged 16.8 million years ago.</title>
        <authorList>
            <person name="Catania T."/>
        </authorList>
    </citation>
    <scope>NUCLEOTIDE SEQUENCE</scope>
    <source>
        <strain evidence="3">S-188037</strain>
    </source>
</reference>
<dbReference type="InterPro" id="IPR035979">
    <property type="entry name" value="RBD_domain_sf"/>
</dbReference>
<dbReference type="AlphaFoldDB" id="A0AAD4S4I1"/>